<dbReference type="InterPro" id="IPR036390">
    <property type="entry name" value="WH_DNA-bd_sf"/>
</dbReference>
<proteinExistence type="predicted"/>
<sequence>MNQLHQFILDNYEYNEPIFTNDLAQNVRMSPASFRQAIKRLSDKGVIQKVEKGIYFVPSPNSFLKNPVMSVDRIVIKRYIERKGEQVGYKTGINFANSLGLTTQTASVPTVVTNETASIKREVIFNNKKVILRKPRANVQVTKQNYKLLQVLDLLSDFERVSEEPLEEARKKIMAYLKDVRIAEEEFQKCLKAYPDKTKVKVYELGVQNELTRKSSSLL</sequence>
<dbReference type="EMBL" id="UGGP01000001">
    <property type="protein sequence ID" value="STO07302.1"/>
    <property type="molecule type" value="Genomic_DNA"/>
</dbReference>
<reference evidence="1 2" key="1">
    <citation type="submission" date="2018-06" db="EMBL/GenBank/DDBJ databases">
        <authorList>
            <consortium name="Pathogen Informatics"/>
            <person name="Doyle S."/>
        </authorList>
    </citation>
    <scope>NUCLEOTIDE SEQUENCE [LARGE SCALE GENOMIC DNA]</scope>
    <source>
        <strain evidence="1 2">NCTC13163</strain>
    </source>
</reference>
<protein>
    <recommendedName>
        <fullName evidence="3">AbiEi antitoxin C-terminal domain-containing protein</fullName>
    </recommendedName>
</protein>
<dbReference type="SUPFAM" id="SSF46785">
    <property type="entry name" value="Winged helix' DNA-binding domain"/>
    <property type="match status" value="1"/>
</dbReference>
<dbReference type="OrthoDB" id="9802612at2"/>
<dbReference type="InterPro" id="IPR045738">
    <property type="entry name" value="DUF6088"/>
</dbReference>
<name>A0A377FR58_9BACL</name>
<dbReference type="AlphaFoldDB" id="A0A377FR58"/>
<evidence type="ECO:0000313" key="2">
    <source>
        <dbReference type="Proteomes" id="UP000254060"/>
    </source>
</evidence>
<dbReference type="RefSeq" id="WP_029334406.1">
    <property type="nucleotide sequence ID" value="NZ_UGGP01000001.1"/>
</dbReference>
<dbReference type="Proteomes" id="UP000254060">
    <property type="component" value="Unassembled WGS sequence"/>
</dbReference>
<organism evidence="1 2">
    <name type="scientific">Exiguobacterium aurantiacum</name>
    <dbReference type="NCBI Taxonomy" id="33987"/>
    <lineage>
        <taxon>Bacteria</taxon>
        <taxon>Bacillati</taxon>
        <taxon>Bacillota</taxon>
        <taxon>Bacilli</taxon>
        <taxon>Bacillales</taxon>
        <taxon>Bacillales Family XII. Incertae Sedis</taxon>
        <taxon>Exiguobacterium</taxon>
    </lineage>
</organism>
<dbReference type="Pfam" id="PF19570">
    <property type="entry name" value="DUF6088"/>
    <property type="match status" value="1"/>
</dbReference>
<accession>A0A377FR58</accession>
<evidence type="ECO:0008006" key="3">
    <source>
        <dbReference type="Google" id="ProtNLM"/>
    </source>
</evidence>
<dbReference type="STRING" id="1397694.GCA_000702585_01162"/>
<gene>
    <name evidence="1" type="ORF">NCTC13163_00647</name>
</gene>
<evidence type="ECO:0000313" key="1">
    <source>
        <dbReference type="EMBL" id="STO07302.1"/>
    </source>
</evidence>